<protein>
    <submittedName>
        <fullName evidence="2">Uncharacterized protein</fullName>
    </submittedName>
</protein>
<feature type="region of interest" description="Disordered" evidence="1">
    <location>
        <begin position="816"/>
        <end position="903"/>
    </location>
</feature>
<comment type="caution">
    <text evidence="2">The sequence shown here is derived from an EMBL/GenBank/DDBJ whole genome shotgun (WGS) entry which is preliminary data.</text>
</comment>
<organism evidence="2 3">
    <name type="scientific">Desmophyllum pertusum</name>
    <dbReference type="NCBI Taxonomy" id="174260"/>
    <lineage>
        <taxon>Eukaryota</taxon>
        <taxon>Metazoa</taxon>
        <taxon>Cnidaria</taxon>
        <taxon>Anthozoa</taxon>
        <taxon>Hexacorallia</taxon>
        <taxon>Scleractinia</taxon>
        <taxon>Caryophylliina</taxon>
        <taxon>Caryophylliidae</taxon>
        <taxon>Desmophyllum</taxon>
    </lineage>
</organism>
<gene>
    <name evidence="2" type="ORF">OS493_013887</name>
</gene>
<feature type="compositionally biased region" description="Polar residues" evidence="1">
    <location>
        <begin position="894"/>
        <end position="903"/>
    </location>
</feature>
<feature type="compositionally biased region" description="Polar residues" evidence="1">
    <location>
        <begin position="71"/>
        <end position="98"/>
    </location>
</feature>
<feature type="compositionally biased region" description="Low complexity" evidence="1">
    <location>
        <begin position="425"/>
        <end position="447"/>
    </location>
</feature>
<feature type="region of interest" description="Disordered" evidence="1">
    <location>
        <begin position="239"/>
        <end position="259"/>
    </location>
</feature>
<evidence type="ECO:0000256" key="1">
    <source>
        <dbReference type="SAM" id="MobiDB-lite"/>
    </source>
</evidence>
<feature type="compositionally biased region" description="Low complexity" evidence="1">
    <location>
        <begin position="853"/>
        <end position="864"/>
    </location>
</feature>
<dbReference type="OrthoDB" id="5978573at2759"/>
<dbReference type="GO" id="GO:0007052">
    <property type="term" value="P:mitotic spindle organization"/>
    <property type="evidence" value="ECO:0007669"/>
    <property type="project" value="InterPro"/>
</dbReference>
<dbReference type="Proteomes" id="UP001163046">
    <property type="component" value="Unassembled WGS sequence"/>
</dbReference>
<feature type="compositionally biased region" description="Polar residues" evidence="1">
    <location>
        <begin position="480"/>
        <end position="503"/>
    </location>
</feature>
<dbReference type="PANTHER" id="PTHR31191:SF4">
    <property type="entry name" value="CENTROSOMAL PROTEIN OF 126 KDA"/>
    <property type="match status" value="1"/>
</dbReference>
<dbReference type="GO" id="GO:0031122">
    <property type="term" value="P:cytoplasmic microtubule organization"/>
    <property type="evidence" value="ECO:0007669"/>
    <property type="project" value="InterPro"/>
</dbReference>
<name>A0A9W9ZQB2_9CNID</name>
<dbReference type="GO" id="GO:0005813">
    <property type="term" value="C:centrosome"/>
    <property type="evidence" value="ECO:0007669"/>
    <property type="project" value="InterPro"/>
</dbReference>
<feature type="compositionally biased region" description="Low complexity" evidence="1">
    <location>
        <begin position="99"/>
        <end position="109"/>
    </location>
</feature>
<dbReference type="EMBL" id="MU825879">
    <property type="protein sequence ID" value="KAJ7385851.1"/>
    <property type="molecule type" value="Genomic_DNA"/>
</dbReference>
<sequence length="963" mass="104890">MKSGILARGGKEPKSAGKRRVTFADSIEFDDGVTGQLVTEEKQSTKVYTMLYARNVNNHYNTSSSSSSSSTPGHSGMSQKGYKSTGLTSVSQTRTEPNSTSSASSVMKSISKEPSVATVTHCDHPRAKPVPLDSPLTKPDKTIVSSNQVNRVKESAEPKDAEADVVSDLELNDSLEVIKDSLDNQDDRLENVRLKDQNDEQYDESSAVNWTASVSASAVKDSLERYVQSTAEITAEEPIDKFPSGDGRAGEREPVYSNPEYFTTDPSVVTSGYQYHHPFNTSTAHSTTTYPHFYHPSTQGYSGVQAPTQGTFHPNFPYPFYTSAGSKIMGVGAARHEQQEIDYAAIPPTSHLNATNHHLDGRDAAYVIDSQRIPAPESVSSPSAVNTGHALHSQTTGITGLKDGGSQWVESKNETNKALSSRQKLTSSPSSTASSASSSTRSTRSLIPRPPTSKKSGRGRFHPGGLHRKQVTARPRKPSSNHSPVSDSGHSVKNPKASTNNRNSQEERVVERQNSDSQRTENSRTGTGKVHSKRINSSKKHDSADHDGIIESIKRNMEMMSMRTRTTAAEEQHQRILNSLKLEFGDGRKSQQEPAVHGGTRGERENAAEHHANTQDTATRRVHHPRVGSAGSRSGRPPAGSVRLDLVDDGNYQPGLDGHPNKGKALAKKTTLQTGPSDGAKGVVQKPPYEPVMNQQIFYEDRRHEYPTSTVGHSTSAALTSQEREGPLQARASTLHEREDSDLKRSIALDKTPTDDEINHLWAHVRSYLHGGDTKSVGSDSCVNRVDVRRSRTRSSSMQQVYNPHAAVLQQNSRGGSQMLNGQHLGVPATGGSTIGGLRRYGSHEVLRRDSSSDSLSLKRSPLLQHRASRSRRPQKHGQNGRPPLPRQHEYGPSPSQTGPSASISSRGKCVLSGFFVLSILLRGEGIVTLQFASCFKSAMKTKQVYFLAFAPCACVRHFHICA</sequence>
<feature type="compositionally biased region" description="Basic and acidic residues" evidence="1">
    <location>
        <begin position="600"/>
        <end position="613"/>
    </location>
</feature>
<proteinExistence type="predicted"/>
<accession>A0A9W9ZQB2</accession>
<dbReference type="AlphaFoldDB" id="A0A9W9ZQB2"/>
<feature type="compositionally biased region" description="Basic residues" evidence="1">
    <location>
        <begin position="455"/>
        <end position="479"/>
    </location>
</feature>
<feature type="compositionally biased region" description="Basic and acidic residues" evidence="1">
    <location>
        <begin position="539"/>
        <end position="548"/>
    </location>
</feature>
<dbReference type="PANTHER" id="PTHR31191">
    <property type="entry name" value="CENTROSOMAL PROTEIN CEP126"/>
    <property type="match status" value="1"/>
</dbReference>
<dbReference type="GO" id="GO:1905515">
    <property type="term" value="P:non-motile cilium assembly"/>
    <property type="evidence" value="ECO:0007669"/>
    <property type="project" value="InterPro"/>
</dbReference>
<dbReference type="InterPro" id="IPR028257">
    <property type="entry name" value="CEP126"/>
</dbReference>
<feature type="compositionally biased region" description="Low complexity" evidence="1">
    <location>
        <begin position="375"/>
        <end position="385"/>
    </location>
</feature>
<evidence type="ECO:0000313" key="3">
    <source>
        <dbReference type="Proteomes" id="UP001163046"/>
    </source>
</evidence>
<feature type="compositionally biased region" description="Basic and acidic residues" evidence="1">
    <location>
        <begin position="151"/>
        <end position="160"/>
    </location>
</feature>
<keyword evidence="3" id="KW-1185">Reference proteome</keyword>
<feature type="region of interest" description="Disordered" evidence="1">
    <location>
        <begin position="1"/>
        <end position="26"/>
    </location>
</feature>
<feature type="compositionally biased region" description="Polar residues" evidence="1">
    <location>
        <begin position="707"/>
        <end position="721"/>
    </location>
</feature>
<feature type="region of interest" description="Disordered" evidence="1">
    <location>
        <begin position="706"/>
        <end position="741"/>
    </location>
</feature>
<feature type="region of interest" description="Disordered" evidence="1">
    <location>
        <begin position="581"/>
        <end position="663"/>
    </location>
</feature>
<reference evidence="2" key="1">
    <citation type="submission" date="2023-01" db="EMBL/GenBank/DDBJ databases">
        <title>Genome assembly of the deep-sea coral Lophelia pertusa.</title>
        <authorList>
            <person name="Herrera S."/>
            <person name="Cordes E."/>
        </authorList>
    </citation>
    <scope>NUCLEOTIDE SEQUENCE</scope>
    <source>
        <strain evidence="2">USNM1676648</strain>
        <tissue evidence="2">Polyp</tissue>
    </source>
</reference>
<dbReference type="GO" id="GO:0097546">
    <property type="term" value="C:ciliary base"/>
    <property type="evidence" value="ECO:0007669"/>
    <property type="project" value="InterPro"/>
</dbReference>
<feature type="compositionally biased region" description="Basic and acidic residues" evidence="1">
    <location>
        <begin position="842"/>
        <end position="852"/>
    </location>
</feature>
<feature type="region of interest" description="Disordered" evidence="1">
    <location>
        <begin position="375"/>
        <end position="548"/>
    </location>
</feature>
<feature type="compositionally biased region" description="Basic residues" evidence="1">
    <location>
        <begin position="867"/>
        <end position="876"/>
    </location>
</feature>
<evidence type="ECO:0000313" key="2">
    <source>
        <dbReference type="EMBL" id="KAJ7385851.1"/>
    </source>
</evidence>
<feature type="compositionally biased region" description="Basic and acidic residues" evidence="1">
    <location>
        <begin position="504"/>
        <end position="522"/>
    </location>
</feature>
<feature type="region of interest" description="Disordered" evidence="1">
    <location>
        <begin position="58"/>
        <end position="160"/>
    </location>
</feature>